<accession>A0A8H7S872</accession>
<gene>
    <name evidence="1" type="ORF">INT45_006984</name>
</gene>
<evidence type="ECO:0000313" key="2">
    <source>
        <dbReference type="Proteomes" id="UP000646827"/>
    </source>
</evidence>
<name>A0A8H7S872_9FUNG</name>
<evidence type="ECO:0008006" key="3">
    <source>
        <dbReference type="Google" id="ProtNLM"/>
    </source>
</evidence>
<dbReference type="Proteomes" id="UP000646827">
    <property type="component" value="Unassembled WGS sequence"/>
</dbReference>
<dbReference type="OrthoDB" id="2345540at2759"/>
<sequence>MSENTEEKPVKWFYIKSASSDTVISATGSLEEPLMRSQVNVCNPRFIDEERWSWDGQHLVNQATNLVLDIRKGRLRLIEDTDICIYSKKPEDEAHNQRWTVQQDDQTIPTYYICSQSNSGWVLDIRTDHQSGNRKLILSPHQTIDKENQLWIFIPATEVEESSNYSVSEKETTNIEGNVDASTSPNIGTLVIRTFGDTPHITTEGYHFGQSSSSGVSLSRTLSQTSTSSSISDEVFPVYGLTPAKRGSQSSVTPGLTLNAFKECHQLVYLERNPHLSDKTIAMAAAYHVWQLIKEQEAARLTQLSGTTVVNEEEKAAEKTRARLQSMAQDEASKIFDQSDQLNNHKETALALSKRLIINLSIMTPQSP</sequence>
<dbReference type="Gene3D" id="2.80.10.50">
    <property type="match status" value="1"/>
</dbReference>
<dbReference type="SUPFAM" id="SSF50370">
    <property type="entry name" value="Ricin B-like lectins"/>
    <property type="match status" value="1"/>
</dbReference>
<evidence type="ECO:0000313" key="1">
    <source>
        <dbReference type="EMBL" id="KAG2223258.1"/>
    </source>
</evidence>
<keyword evidence="2" id="KW-1185">Reference proteome</keyword>
<dbReference type="EMBL" id="JAEPRB010000064">
    <property type="protein sequence ID" value="KAG2223258.1"/>
    <property type="molecule type" value="Genomic_DNA"/>
</dbReference>
<reference evidence="1 2" key="1">
    <citation type="submission" date="2020-12" db="EMBL/GenBank/DDBJ databases">
        <title>Metabolic potential, ecology and presence of endohyphal bacteria is reflected in genomic diversity of Mucoromycotina.</title>
        <authorList>
            <person name="Muszewska A."/>
            <person name="Okrasinska A."/>
            <person name="Steczkiewicz K."/>
            <person name="Drgas O."/>
            <person name="Orlowska M."/>
            <person name="Perlinska-Lenart U."/>
            <person name="Aleksandrzak-Piekarczyk T."/>
            <person name="Szatraj K."/>
            <person name="Zielenkiewicz U."/>
            <person name="Pilsyk S."/>
            <person name="Malc E."/>
            <person name="Mieczkowski P."/>
            <person name="Kruszewska J.S."/>
            <person name="Biernat P."/>
            <person name="Pawlowska J."/>
        </authorList>
    </citation>
    <scope>NUCLEOTIDE SEQUENCE [LARGE SCALE GENOMIC DNA]</scope>
    <source>
        <strain evidence="1 2">CBS 142.35</strain>
    </source>
</reference>
<proteinExistence type="predicted"/>
<dbReference type="PROSITE" id="PS50231">
    <property type="entry name" value="RICIN_B_LECTIN"/>
    <property type="match status" value="1"/>
</dbReference>
<organism evidence="1 2">
    <name type="scientific">Circinella minor</name>
    <dbReference type="NCBI Taxonomy" id="1195481"/>
    <lineage>
        <taxon>Eukaryota</taxon>
        <taxon>Fungi</taxon>
        <taxon>Fungi incertae sedis</taxon>
        <taxon>Mucoromycota</taxon>
        <taxon>Mucoromycotina</taxon>
        <taxon>Mucoromycetes</taxon>
        <taxon>Mucorales</taxon>
        <taxon>Lichtheimiaceae</taxon>
        <taxon>Circinella</taxon>
    </lineage>
</organism>
<comment type="caution">
    <text evidence="1">The sequence shown here is derived from an EMBL/GenBank/DDBJ whole genome shotgun (WGS) entry which is preliminary data.</text>
</comment>
<protein>
    <recommendedName>
        <fullName evidence="3">Ricin B lectin domain-containing protein</fullName>
    </recommendedName>
</protein>
<dbReference type="InterPro" id="IPR035992">
    <property type="entry name" value="Ricin_B-like_lectins"/>
</dbReference>
<dbReference type="AlphaFoldDB" id="A0A8H7S872"/>